<organism evidence="2 3">
    <name type="scientific">Microlunatus soli</name>
    <dbReference type="NCBI Taxonomy" id="630515"/>
    <lineage>
        <taxon>Bacteria</taxon>
        <taxon>Bacillati</taxon>
        <taxon>Actinomycetota</taxon>
        <taxon>Actinomycetes</taxon>
        <taxon>Propionibacteriales</taxon>
        <taxon>Propionibacteriaceae</taxon>
        <taxon>Microlunatus</taxon>
    </lineage>
</organism>
<sequence length="167" mass="19436">MRRIRPGRLTHDHHGELVVFLIGVHVNKWWRPDRWLPVLIQMPLMLRELTDDPDSGLLGYRLVPDPRGPWYVQYWNSLDKLYGYADDPSARHRPAWQRFNRLVRSGGAVGAWHETYRVHSAESIYVDAPLQGLARATRIRRVGSGQDRAADRMNRRPTEPPDQDAAR</sequence>
<dbReference type="AlphaFoldDB" id="A0A1H1NNN0"/>
<dbReference type="STRING" id="630515.SAMN04489812_0564"/>
<dbReference type="RefSeq" id="WP_091519522.1">
    <property type="nucleotide sequence ID" value="NZ_LT629772.1"/>
</dbReference>
<keyword evidence="3" id="KW-1185">Reference proteome</keyword>
<evidence type="ECO:0008006" key="4">
    <source>
        <dbReference type="Google" id="ProtNLM"/>
    </source>
</evidence>
<dbReference type="OrthoDB" id="7566033at2"/>
<dbReference type="Proteomes" id="UP000199103">
    <property type="component" value="Chromosome I"/>
</dbReference>
<name>A0A1H1NNN0_9ACTN</name>
<gene>
    <name evidence="2" type="ORF">SAMN04489812_0564</name>
</gene>
<dbReference type="EMBL" id="LT629772">
    <property type="protein sequence ID" value="SDR99919.1"/>
    <property type="molecule type" value="Genomic_DNA"/>
</dbReference>
<dbReference type="InterPro" id="IPR025444">
    <property type="entry name" value="Monooxy_af470"/>
</dbReference>
<feature type="compositionally biased region" description="Basic and acidic residues" evidence="1">
    <location>
        <begin position="148"/>
        <end position="167"/>
    </location>
</feature>
<proteinExistence type="predicted"/>
<accession>A0A1H1NNN0</accession>
<evidence type="ECO:0000313" key="3">
    <source>
        <dbReference type="Proteomes" id="UP000199103"/>
    </source>
</evidence>
<evidence type="ECO:0000256" key="1">
    <source>
        <dbReference type="SAM" id="MobiDB-lite"/>
    </source>
</evidence>
<dbReference type="Pfam" id="PF13826">
    <property type="entry name" value="Monooxy_af470-like"/>
    <property type="match status" value="1"/>
</dbReference>
<feature type="region of interest" description="Disordered" evidence="1">
    <location>
        <begin position="139"/>
        <end position="167"/>
    </location>
</feature>
<reference evidence="2 3" key="1">
    <citation type="submission" date="2016-10" db="EMBL/GenBank/DDBJ databases">
        <authorList>
            <person name="de Groot N.N."/>
        </authorList>
    </citation>
    <scope>NUCLEOTIDE SEQUENCE [LARGE SCALE GENOMIC DNA]</scope>
    <source>
        <strain evidence="2 3">DSM 21800</strain>
    </source>
</reference>
<evidence type="ECO:0000313" key="2">
    <source>
        <dbReference type="EMBL" id="SDR99919.1"/>
    </source>
</evidence>
<protein>
    <recommendedName>
        <fullName evidence="4">DUF4188 domain-containing protein</fullName>
    </recommendedName>
</protein>